<dbReference type="EMBL" id="ABJB010230842">
    <property type="status" value="NOT_ANNOTATED_CDS"/>
    <property type="molecule type" value="Genomic_DNA"/>
</dbReference>
<reference evidence="7 9" key="1">
    <citation type="submission" date="2008-03" db="EMBL/GenBank/DDBJ databases">
        <title>Annotation of Ixodes scapularis.</title>
        <authorList>
            <consortium name="Ixodes scapularis Genome Project Consortium"/>
            <person name="Caler E."/>
            <person name="Hannick L.I."/>
            <person name="Bidwell S."/>
            <person name="Joardar V."/>
            <person name="Thiagarajan M."/>
            <person name="Amedeo P."/>
            <person name="Galinsky K.J."/>
            <person name="Schobel S."/>
            <person name="Inman J."/>
            <person name="Hostetler J."/>
            <person name="Miller J."/>
            <person name="Hammond M."/>
            <person name="Megy K."/>
            <person name="Lawson D."/>
            <person name="Kodira C."/>
            <person name="Sutton G."/>
            <person name="Meyer J."/>
            <person name="Hill C.A."/>
            <person name="Birren B."/>
            <person name="Nene V."/>
            <person name="Collins F."/>
            <person name="Alarcon-Chaidez F."/>
            <person name="Wikel S."/>
            <person name="Strausberg R."/>
        </authorList>
    </citation>
    <scope>NUCLEOTIDE SEQUENCE [LARGE SCALE GENOMIC DNA]</scope>
    <source>
        <strain evidence="9">Wikel</strain>
        <strain evidence="7">Wikel colony</strain>
    </source>
</reference>
<dbReference type="InterPro" id="IPR011009">
    <property type="entry name" value="Kinase-like_dom_sf"/>
</dbReference>
<feature type="domain" description="PI3K/PI4K catalytic" evidence="6">
    <location>
        <begin position="1"/>
        <end position="171"/>
    </location>
</feature>
<keyword evidence="2 7" id="KW-0808">Transferase</keyword>
<evidence type="ECO:0000259" key="6">
    <source>
        <dbReference type="PROSITE" id="PS50290"/>
    </source>
</evidence>
<dbReference type="PANTHER" id="PTHR11139">
    <property type="entry name" value="ATAXIA TELANGIECTASIA MUTATED ATM -RELATED"/>
    <property type="match status" value="1"/>
</dbReference>
<dbReference type="STRING" id="6945.B7PA39"/>
<dbReference type="InterPro" id="IPR000403">
    <property type="entry name" value="PI3/4_kinase_cat_dom"/>
</dbReference>
<dbReference type="EMBL" id="ABJB010328461">
    <property type="status" value="NOT_ANNOTATED_CDS"/>
    <property type="molecule type" value="Genomic_DNA"/>
</dbReference>
<dbReference type="PROSITE" id="PS00916">
    <property type="entry name" value="PI3_4_KINASE_2"/>
    <property type="match status" value="1"/>
</dbReference>
<evidence type="ECO:0000256" key="3">
    <source>
        <dbReference type="ARBA" id="ARBA00022741"/>
    </source>
</evidence>
<dbReference type="EMBL" id="ABJB010751202">
    <property type="status" value="NOT_ANNOTATED_CDS"/>
    <property type="molecule type" value="Genomic_DNA"/>
</dbReference>
<dbReference type="VEuPathDB" id="VectorBase:ISCP_027837"/>
<dbReference type="EMBL" id="DS669002">
    <property type="protein sequence ID" value="EEC03461.1"/>
    <property type="molecule type" value="Genomic_DNA"/>
</dbReference>
<dbReference type="SMART" id="SM00146">
    <property type="entry name" value="PI3Kc"/>
    <property type="match status" value="1"/>
</dbReference>
<dbReference type="InParanoid" id="B7PA39"/>
<dbReference type="VEuPathDB" id="VectorBase:ISCI016748"/>
<keyword evidence="9" id="KW-1185">Reference proteome</keyword>
<dbReference type="GO" id="GO:0004674">
    <property type="term" value="F:protein serine/threonine kinase activity"/>
    <property type="evidence" value="ECO:0007669"/>
    <property type="project" value="UniProtKB-EC"/>
</dbReference>
<dbReference type="PROSITE" id="PS50290">
    <property type="entry name" value="PI3_4_KINASE_3"/>
    <property type="match status" value="1"/>
</dbReference>
<dbReference type="AlphaFoldDB" id="B7PA39"/>
<dbReference type="Pfam" id="PF00454">
    <property type="entry name" value="PI3_PI4_kinase"/>
    <property type="match status" value="1"/>
</dbReference>
<dbReference type="SUPFAM" id="SSF56112">
    <property type="entry name" value="Protein kinase-like (PK-like)"/>
    <property type="match status" value="1"/>
</dbReference>
<evidence type="ECO:0000313" key="8">
    <source>
        <dbReference type="EnsemblMetazoa" id="ISCW016748-PA"/>
    </source>
</evidence>
<dbReference type="Gene3D" id="1.10.1070.11">
    <property type="entry name" value="Phosphatidylinositol 3-/4-kinase, catalytic domain"/>
    <property type="match status" value="1"/>
</dbReference>
<evidence type="ECO:0000256" key="5">
    <source>
        <dbReference type="ARBA" id="ARBA00022840"/>
    </source>
</evidence>
<evidence type="ECO:0000313" key="9">
    <source>
        <dbReference type="Proteomes" id="UP000001555"/>
    </source>
</evidence>
<organism>
    <name type="scientific">Ixodes scapularis</name>
    <name type="common">Black-legged tick</name>
    <name type="synonym">Deer tick</name>
    <dbReference type="NCBI Taxonomy" id="6945"/>
    <lineage>
        <taxon>Eukaryota</taxon>
        <taxon>Metazoa</taxon>
        <taxon>Ecdysozoa</taxon>
        <taxon>Arthropoda</taxon>
        <taxon>Chelicerata</taxon>
        <taxon>Arachnida</taxon>
        <taxon>Acari</taxon>
        <taxon>Parasitiformes</taxon>
        <taxon>Ixodida</taxon>
        <taxon>Ixodoidea</taxon>
        <taxon>Ixodidae</taxon>
        <taxon>Ixodinae</taxon>
        <taxon>Ixodes</taxon>
    </lineage>
</organism>
<dbReference type="PANTHER" id="PTHR11139:SF68">
    <property type="entry name" value="DNA-DEPENDENT PROTEIN KINASE CATALYTIC SUBUNIT"/>
    <property type="match status" value="1"/>
</dbReference>
<dbReference type="HOGENOM" id="CLU_1023980_0_0_1"/>
<dbReference type="EC" id="2.7.11.1" evidence="1"/>
<evidence type="ECO:0000256" key="1">
    <source>
        <dbReference type="ARBA" id="ARBA00012513"/>
    </source>
</evidence>
<reference evidence="8" key="2">
    <citation type="submission" date="2020-05" db="UniProtKB">
        <authorList>
            <consortium name="EnsemblMetazoa"/>
        </authorList>
    </citation>
    <scope>IDENTIFICATION</scope>
    <source>
        <strain evidence="8">wikel</strain>
    </source>
</reference>
<evidence type="ECO:0000313" key="7">
    <source>
        <dbReference type="EMBL" id="EEC03461.1"/>
    </source>
</evidence>
<gene>
    <name evidence="7" type="ORF">IscW_ISCW016748</name>
</gene>
<evidence type="ECO:0000256" key="2">
    <source>
        <dbReference type="ARBA" id="ARBA00022679"/>
    </source>
</evidence>
<dbReference type="InterPro" id="IPR036940">
    <property type="entry name" value="PI3/4_kinase_cat_sf"/>
</dbReference>
<dbReference type="PaxDb" id="6945-B7PA39"/>
<dbReference type="EnsemblMetazoa" id="ISCW016748-RA">
    <property type="protein sequence ID" value="ISCW016748-PA"/>
    <property type="gene ID" value="ISCW016748"/>
</dbReference>
<dbReference type="VEuPathDB" id="VectorBase:ISCW016748"/>
<dbReference type="Pfam" id="PF02260">
    <property type="entry name" value="FATC"/>
    <property type="match status" value="1"/>
</dbReference>
<protein>
    <recommendedName>
        <fullName evidence="1">non-specific serine/threonine protein kinase</fullName>
        <ecNumber evidence="1">2.7.11.1</ecNumber>
    </recommendedName>
</protein>
<dbReference type="InterPro" id="IPR050517">
    <property type="entry name" value="DDR_Repair_Kinase"/>
</dbReference>
<accession>B7PA39</accession>
<evidence type="ECO:0000256" key="4">
    <source>
        <dbReference type="ARBA" id="ARBA00022777"/>
    </source>
</evidence>
<keyword evidence="5" id="KW-0067">ATP-binding</keyword>
<dbReference type="GO" id="GO:0005524">
    <property type="term" value="F:ATP binding"/>
    <property type="evidence" value="ECO:0007669"/>
    <property type="project" value="UniProtKB-KW"/>
</dbReference>
<proteinExistence type="predicted"/>
<keyword evidence="4" id="KW-0418">Kinase</keyword>
<dbReference type="InterPro" id="IPR003152">
    <property type="entry name" value="FATC_dom"/>
</dbReference>
<dbReference type="InterPro" id="IPR018936">
    <property type="entry name" value="PI3/4_kinase_CS"/>
</dbReference>
<keyword evidence="3" id="KW-0547">Nucleotide-binding</keyword>
<sequence length="239" mass="26822">MFCSKALLGLSSCPEAFFALRSRFVLSHATLCVAHWVLGVGDRHLGNFLVSTNTGLEIGIDFGYAFGLTAQASREFSLMPFRLSPQYLGLLEPLGKEGPLASAMQDALRALRAGAESILDVLDVFVQEPTVDWMVRAFSLYFSAWAREVSLDWFPRQKVSIVRQKLEGGHPSYILRQVVTLCQFISSSFFSRDELKLRKTNQPDFAKTAYYLLQVDCLLEQATDPAILGLTWTGWEPWL</sequence>
<dbReference type="OrthoDB" id="431717at2759"/>
<name>B7PA39_IXOSC</name>
<dbReference type="Proteomes" id="UP000001555">
    <property type="component" value="Unassembled WGS sequence"/>
</dbReference>
<dbReference type="SMART" id="SM01343">
    <property type="entry name" value="FATC"/>
    <property type="match status" value="1"/>
</dbReference>